<sequence>MHYRSNQKKQHCTSNPTAPGKLNVVFDGLGSKLPGISRTRLSGGPAYRQDLPVSGLRVQTPE</sequence>
<dbReference type="EMBL" id="MSZS01000001">
    <property type="protein sequence ID" value="PKX98962.1"/>
    <property type="molecule type" value="Genomic_DNA"/>
</dbReference>
<feature type="region of interest" description="Disordered" evidence="1">
    <location>
        <begin position="1"/>
        <end position="21"/>
    </location>
</feature>
<keyword evidence="3" id="KW-1185">Reference proteome</keyword>
<evidence type="ECO:0000313" key="2">
    <source>
        <dbReference type="EMBL" id="PKX98962.1"/>
    </source>
</evidence>
<dbReference type="Proteomes" id="UP000234474">
    <property type="component" value="Unassembled WGS sequence"/>
</dbReference>
<feature type="compositionally biased region" description="Basic residues" evidence="1">
    <location>
        <begin position="1"/>
        <end position="11"/>
    </location>
</feature>
<protein>
    <submittedName>
        <fullName evidence="2">Uncharacterized protein</fullName>
    </submittedName>
</protein>
<dbReference type="AlphaFoldDB" id="A0A2I1CMY2"/>
<dbReference type="VEuPathDB" id="FungiDB:P174DRAFT_437401"/>
<comment type="caution">
    <text evidence="2">The sequence shown here is derived from an EMBL/GenBank/DDBJ whole genome shotgun (WGS) entry which is preliminary data.</text>
</comment>
<dbReference type="GeneID" id="36533621"/>
<feature type="region of interest" description="Disordered" evidence="1">
    <location>
        <begin position="40"/>
        <end position="62"/>
    </location>
</feature>
<organism evidence="2 3">
    <name type="scientific">Aspergillus novofumigatus (strain IBT 16806)</name>
    <dbReference type="NCBI Taxonomy" id="1392255"/>
    <lineage>
        <taxon>Eukaryota</taxon>
        <taxon>Fungi</taxon>
        <taxon>Dikarya</taxon>
        <taxon>Ascomycota</taxon>
        <taxon>Pezizomycotina</taxon>
        <taxon>Eurotiomycetes</taxon>
        <taxon>Eurotiomycetidae</taxon>
        <taxon>Eurotiales</taxon>
        <taxon>Aspergillaceae</taxon>
        <taxon>Aspergillus</taxon>
        <taxon>Aspergillus subgen. Fumigati</taxon>
    </lineage>
</organism>
<reference evidence="3" key="1">
    <citation type="journal article" date="2018" name="Proc. Natl. Acad. Sci. U.S.A.">
        <title>Linking secondary metabolites to gene clusters through genome sequencing of six diverse Aspergillus species.</title>
        <authorList>
            <person name="Kaerboelling I."/>
            <person name="Vesth T.C."/>
            <person name="Frisvad J.C."/>
            <person name="Nybo J.L."/>
            <person name="Theobald S."/>
            <person name="Kuo A."/>
            <person name="Bowyer P."/>
            <person name="Matsuda Y."/>
            <person name="Mondo S."/>
            <person name="Lyhne E.K."/>
            <person name="Kogle M.E."/>
            <person name="Clum A."/>
            <person name="Lipzen A."/>
            <person name="Salamov A."/>
            <person name="Ngan C.Y."/>
            <person name="Daum C."/>
            <person name="Chiniquy J."/>
            <person name="Barry K."/>
            <person name="LaButti K."/>
            <person name="Haridas S."/>
            <person name="Simmons B.A."/>
            <person name="Magnuson J.K."/>
            <person name="Mortensen U.H."/>
            <person name="Larsen T.O."/>
            <person name="Grigoriev I.V."/>
            <person name="Baker S.E."/>
            <person name="Andersen M.R."/>
        </authorList>
    </citation>
    <scope>NUCLEOTIDE SEQUENCE [LARGE SCALE GENOMIC DNA]</scope>
    <source>
        <strain evidence="3">IBT 16806</strain>
    </source>
</reference>
<accession>A0A2I1CMY2</accession>
<name>A0A2I1CMY2_ASPN1</name>
<dbReference type="RefSeq" id="XP_024687557.1">
    <property type="nucleotide sequence ID" value="XM_024826296.1"/>
</dbReference>
<proteinExistence type="predicted"/>
<evidence type="ECO:0000256" key="1">
    <source>
        <dbReference type="SAM" id="MobiDB-lite"/>
    </source>
</evidence>
<gene>
    <name evidence="2" type="ORF">P174DRAFT_437401</name>
</gene>
<evidence type="ECO:0000313" key="3">
    <source>
        <dbReference type="Proteomes" id="UP000234474"/>
    </source>
</evidence>